<dbReference type="Proteomes" id="UP000515135">
    <property type="component" value="Unplaced"/>
</dbReference>
<dbReference type="RefSeq" id="XP_019636714.1">
    <property type="nucleotide sequence ID" value="XM_019781155.1"/>
</dbReference>
<dbReference type="EC" id="2.3.1.-" evidence="1"/>
<gene>
    <name evidence="4" type="primary">LOC109479232</name>
</gene>
<comment type="similarity">
    <text evidence="1">Belongs to the glycine N-acyltransferase family.</text>
</comment>
<dbReference type="KEGG" id="bbel:109479232"/>
<sequence length="297" mass="34122">MARSLARSELEQLVDSLVLSWDDMASHTKAMLYCTVRHYLDGKIPWKITFEVDRWPDYTAVLWTHDKEETSVLAFEEGSSAVFLHWTSEDCLRQLLISTSVDWTRPVLLVAFPLSGLSILREHLENQGLPLPAAEDMFPCDTAYYLHKTCPSLEKVDRTDDKVTVAPLQPEHSHLVSSTWRHGGTPESEERTHYHITTFPSACVYDQDGNPVSWILLNYYGSQGLGYTLPDNRGRGYFQLASKYLISTCLQKGYLPFLFIEDYNEPSRIIHRKLGYSWNEAGRCAYIRLNKNKFKSS</sequence>
<dbReference type="Pfam" id="PF08445">
    <property type="entry name" value="FR47"/>
    <property type="match status" value="1"/>
</dbReference>
<dbReference type="PANTHER" id="PTHR15298">
    <property type="entry name" value="L-COA N-ACYLTRANSFERASE-RELATED"/>
    <property type="match status" value="1"/>
</dbReference>
<organism evidence="3 4">
    <name type="scientific">Branchiostoma belcheri</name>
    <name type="common">Amphioxus</name>
    <dbReference type="NCBI Taxonomy" id="7741"/>
    <lineage>
        <taxon>Eukaryota</taxon>
        <taxon>Metazoa</taxon>
        <taxon>Chordata</taxon>
        <taxon>Cephalochordata</taxon>
        <taxon>Leptocardii</taxon>
        <taxon>Amphioxiformes</taxon>
        <taxon>Branchiostomatidae</taxon>
        <taxon>Branchiostoma</taxon>
    </lineage>
</organism>
<evidence type="ECO:0000256" key="1">
    <source>
        <dbReference type="RuleBase" id="RU368002"/>
    </source>
</evidence>
<dbReference type="GO" id="GO:0005739">
    <property type="term" value="C:mitochondrion"/>
    <property type="evidence" value="ECO:0007669"/>
    <property type="project" value="InterPro"/>
</dbReference>
<keyword evidence="1" id="KW-0808">Transferase</keyword>
<evidence type="ECO:0000313" key="4">
    <source>
        <dbReference type="RefSeq" id="XP_019636714.1"/>
    </source>
</evidence>
<dbReference type="SUPFAM" id="SSF55729">
    <property type="entry name" value="Acyl-CoA N-acyltransferases (Nat)"/>
    <property type="match status" value="1"/>
</dbReference>
<dbReference type="Gene3D" id="3.40.630.30">
    <property type="match status" value="1"/>
</dbReference>
<accession>A0A6P4ZRJ2</accession>
<evidence type="ECO:0000259" key="2">
    <source>
        <dbReference type="Pfam" id="PF08445"/>
    </source>
</evidence>
<dbReference type="PANTHER" id="PTHR15298:SF1">
    <property type="entry name" value="GLYCINE N-ACYLTRANSFERASE-LIKE PROTEIN"/>
    <property type="match status" value="1"/>
</dbReference>
<dbReference type="OrthoDB" id="61870at2759"/>
<name>A0A6P4ZRJ2_BRABE</name>
<protein>
    <recommendedName>
        <fullName evidence="1">Glycine N-acyltransferase-like protein</fullName>
        <ecNumber evidence="1">2.3.1.-</ecNumber>
    </recommendedName>
</protein>
<dbReference type="InterPro" id="IPR013653">
    <property type="entry name" value="GCN5-like_dom"/>
</dbReference>
<proteinExistence type="inferred from homology"/>
<dbReference type="GeneID" id="109479232"/>
<keyword evidence="1" id="KW-0012">Acyltransferase</keyword>
<dbReference type="GO" id="GO:0047961">
    <property type="term" value="F:glycine N-acyltransferase activity"/>
    <property type="evidence" value="ECO:0007669"/>
    <property type="project" value="InterPro"/>
</dbReference>
<dbReference type="InterPro" id="IPR010313">
    <property type="entry name" value="Glycine_N-acyltransferase"/>
</dbReference>
<feature type="domain" description="GCN5-related N-acetyltransferase Rv2170-like" evidence="2">
    <location>
        <begin position="211"/>
        <end position="277"/>
    </location>
</feature>
<dbReference type="AlphaFoldDB" id="A0A6P4ZRJ2"/>
<dbReference type="InterPro" id="IPR016181">
    <property type="entry name" value="Acyl_CoA_acyltransferase"/>
</dbReference>
<evidence type="ECO:0000313" key="3">
    <source>
        <dbReference type="Proteomes" id="UP000515135"/>
    </source>
</evidence>
<reference evidence="4" key="1">
    <citation type="submission" date="2025-08" db="UniProtKB">
        <authorList>
            <consortium name="RefSeq"/>
        </authorList>
    </citation>
    <scope>IDENTIFICATION</scope>
    <source>
        <tissue evidence="4">Gonad</tissue>
    </source>
</reference>
<keyword evidence="3" id="KW-1185">Reference proteome</keyword>